<dbReference type="PANTHER" id="PTHR47354:SF5">
    <property type="entry name" value="PROTEIN RFBI"/>
    <property type="match status" value="1"/>
</dbReference>
<organism evidence="2 3">
    <name type="scientific">Labrys monachus</name>
    <dbReference type="NCBI Taxonomy" id="217067"/>
    <lineage>
        <taxon>Bacteria</taxon>
        <taxon>Pseudomonadati</taxon>
        <taxon>Pseudomonadota</taxon>
        <taxon>Alphaproteobacteria</taxon>
        <taxon>Hyphomicrobiales</taxon>
        <taxon>Xanthobacteraceae</taxon>
        <taxon>Labrys</taxon>
    </lineage>
</organism>
<keyword evidence="3" id="KW-1185">Reference proteome</keyword>
<dbReference type="EMBL" id="JAUSVK010000001">
    <property type="protein sequence ID" value="MDQ0390372.1"/>
    <property type="molecule type" value="Genomic_DNA"/>
</dbReference>
<accession>A0ABU0F6X4</accession>
<evidence type="ECO:0000313" key="3">
    <source>
        <dbReference type="Proteomes" id="UP001237448"/>
    </source>
</evidence>
<evidence type="ECO:0000313" key="2">
    <source>
        <dbReference type="EMBL" id="MDQ0390372.1"/>
    </source>
</evidence>
<protein>
    <submittedName>
        <fullName evidence="2">Toluene monooxygenase electron transfer component</fullName>
        <ecNumber evidence="2">1.18.1.3</ecNumber>
    </submittedName>
</protein>
<dbReference type="Gene3D" id="3.40.50.80">
    <property type="entry name" value="Nucleotide-binding domain of ferredoxin-NADP reductase (FNR) module"/>
    <property type="match status" value="1"/>
</dbReference>
<dbReference type="CDD" id="cd06190">
    <property type="entry name" value="T4MO_e_transfer_like"/>
    <property type="match status" value="1"/>
</dbReference>
<dbReference type="PRINTS" id="PR00410">
    <property type="entry name" value="PHEHYDRXLASE"/>
</dbReference>
<dbReference type="GO" id="GO:0008860">
    <property type="term" value="F:ferredoxin-NAD+ reductase activity"/>
    <property type="evidence" value="ECO:0007669"/>
    <property type="project" value="UniProtKB-EC"/>
</dbReference>
<dbReference type="InterPro" id="IPR001433">
    <property type="entry name" value="OxRdtase_FAD/NAD-bd"/>
</dbReference>
<dbReference type="InterPro" id="IPR039261">
    <property type="entry name" value="FNR_nucleotide-bd"/>
</dbReference>
<gene>
    <name evidence="2" type="ORF">J3R73_000164</name>
</gene>
<dbReference type="SUPFAM" id="SSF52343">
    <property type="entry name" value="Ferredoxin reductase-like, C-terminal NADP-linked domain"/>
    <property type="match status" value="1"/>
</dbReference>
<dbReference type="InterPro" id="IPR008333">
    <property type="entry name" value="Cbr1-like_FAD-bd_dom"/>
</dbReference>
<dbReference type="InterPro" id="IPR050415">
    <property type="entry name" value="MRET"/>
</dbReference>
<sequence>MPTDLAPAETERDRARGRYLACRVSARSACTIKIRTDATYVPCHAPRRFEAQLAEKTTLTSDMSEFVLVSETPAAFLAGQYALLSLAADGPKRVYSMANVPNDRGEWRFIVKRVPGGAFSDPLFRLPIGTNIHIDGPYGTAFARPEIDRDVVCIAGGAGFSQMLSVARGLAGSGRMQSRTLRFYYGGRRSIDVPSLQQISDLASQVGDLRQTVVVSDPDDEPRWNGPTGFVHDVLGRDFTDGWADHEYYLSGPPPMVDATLRMLVMEKQIPHERIHFDRFF</sequence>
<evidence type="ECO:0000259" key="1">
    <source>
        <dbReference type="PROSITE" id="PS51384"/>
    </source>
</evidence>
<reference evidence="2 3" key="1">
    <citation type="submission" date="2023-07" db="EMBL/GenBank/DDBJ databases">
        <title>Genomic Encyclopedia of Type Strains, Phase IV (KMG-IV): sequencing the most valuable type-strain genomes for metagenomic binning, comparative biology and taxonomic classification.</title>
        <authorList>
            <person name="Goeker M."/>
        </authorList>
    </citation>
    <scope>NUCLEOTIDE SEQUENCE [LARGE SCALE GENOMIC DNA]</scope>
    <source>
        <strain evidence="2 3">DSM 5896</strain>
    </source>
</reference>
<dbReference type="GO" id="GO:0004497">
    <property type="term" value="F:monooxygenase activity"/>
    <property type="evidence" value="ECO:0007669"/>
    <property type="project" value="UniProtKB-KW"/>
</dbReference>
<dbReference type="EC" id="1.18.1.3" evidence="2"/>
<dbReference type="PANTHER" id="PTHR47354">
    <property type="entry name" value="NADH OXIDOREDUCTASE HCR"/>
    <property type="match status" value="1"/>
</dbReference>
<dbReference type="Pfam" id="PF00970">
    <property type="entry name" value="FAD_binding_6"/>
    <property type="match status" value="1"/>
</dbReference>
<dbReference type="PROSITE" id="PS51384">
    <property type="entry name" value="FAD_FR"/>
    <property type="match status" value="1"/>
</dbReference>
<dbReference type="SUPFAM" id="SSF63380">
    <property type="entry name" value="Riboflavin synthase domain-like"/>
    <property type="match status" value="1"/>
</dbReference>
<name>A0ABU0F6X4_9HYPH</name>
<comment type="caution">
    <text evidence="2">The sequence shown here is derived from an EMBL/GenBank/DDBJ whole genome shotgun (WGS) entry which is preliminary data.</text>
</comment>
<proteinExistence type="predicted"/>
<dbReference type="InterPro" id="IPR017927">
    <property type="entry name" value="FAD-bd_FR_type"/>
</dbReference>
<feature type="domain" description="FAD-binding FR-type" evidence="1">
    <location>
        <begin position="46"/>
        <end position="144"/>
    </location>
</feature>
<dbReference type="Gene3D" id="2.40.30.10">
    <property type="entry name" value="Translation factors"/>
    <property type="match status" value="1"/>
</dbReference>
<dbReference type="Pfam" id="PF00175">
    <property type="entry name" value="NAD_binding_1"/>
    <property type="match status" value="1"/>
</dbReference>
<dbReference type="Proteomes" id="UP001237448">
    <property type="component" value="Unassembled WGS sequence"/>
</dbReference>
<keyword evidence="2" id="KW-0503">Monooxygenase</keyword>
<dbReference type="InterPro" id="IPR017938">
    <property type="entry name" value="Riboflavin_synthase-like_b-brl"/>
</dbReference>
<keyword evidence="2" id="KW-0560">Oxidoreductase</keyword>